<evidence type="ECO:0000313" key="2">
    <source>
        <dbReference type="EMBL" id="TEB09291.1"/>
    </source>
</evidence>
<protein>
    <submittedName>
        <fullName evidence="2">Uncharacterized protein</fullName>
    </submittedName>
</protein>
<comment type="caution">
    <text evidence="2">The sequence shown here is derived from an EMBL/GenBank/DDBJ whole genome shotgun (WGS) entry which is preliminary data.</text>
</comment>
<gene>
    <name evidence="2" type="ORF">FA13DRAFT_1113838</name>
</gene>
<dbReference type="AlphaFoldDB" id="A0A4Y7RKG6"/>
<sequence length="158" mass="17776">MGGSRKQTPPIWRFEGKEARRRRRAEAKGLSARMSNAANDPQRGYPEQSRRPKLLKSPASSPRLNPPKPQLSLRITIMVENLHCMSEAARSCRPRCWTSVDCELRRDNDPRGPGNPSLSKMRVKSGSRIEKGPLARTRCALLIPATCPRHNLGREIAE</sequence>
<dbReference type="EMBL" id="QPFP01000511">
    <property type="protein sequence ID" value="TEB09291.1"/>
    <property type="molecule type" value="Genomic_DNA"/>
</dbReference>
<accession>A0A4Y7RKG6</accession>
<reference evidence="2 3" key="1">
    <citation type="journal article" date="2019" name="Nat. Ecol. Evol.">
        <title>Megaphylogeny resolves global patterns of mushroom evolution.</title>
        <authorList>
            <person name="Varga T."/>
            <person name="Krizsan K."/>
            <person name="Foldi C."/>
            <person name="Dima B."/>
            <person name="Sanchez-Garcia M."/>
            <person name="Sanchez-Ramirez S."/>
            <person name="Szollosi G.J."/>
            <person name="Szarkandi J.G."/>
            <person name="Papp V."/>
            <person name="Albert L."/>
            <person name="Andreopoulos W."/>
            <person name="Angelini C."/>
            <person name="Antonin V."/>
            <person name="Barry K.W."/>
            <person name="Bougher N.L."/>
            <person name="Buchanan P."/>
            <person name="Buyck B."/>
            <person name="Bense V."/>
            <person name="Catcheside P."/>
            <person name="Chovatia M."/>
            <person name="Cooper J."/>
            <person name="Damon W."/>
            <person name="Desjardin D."/>
            <person name="Finy P."/>
            <person name="Geml J."/>
            <person name="Haridas S."/>
            <person name="Hughes K."/>
            <person name="Justo A."/>
            <person name="Karasinski D."/>
            <person name="Kautmanova I."/>
            <person name="Kiss B."/>
            <person name="Kocsube S."/>
            <person name="Kotiranta H."/>
            <person name="LaButti K.M."/>
            <person name="Lechner B.E."/>
            <person name="Liimatainen K."/>
            <person name="Lipzen A."/>
            <person name="Lukacs Z."/>
            <person name="Mihaltcheva S."/>
            <person name="Morgado L.N."/>
            <person name="Niskanen T."/>
            <person name="Noordeloos M.E."/>
            <person name="Ohm R.A."/>
            <person name="Ortiz-Santana B."/>
            <person name="Ovrebo C."/>
            <person name="Racz N."/>
            <person name="Riley R."/>
            <person name="Savchenko A."/>
            <person name="Shiryaev A."/>
            <person name="Soop K."/>
            <person name="Spirin V."/>
            <person name="Szebenyi C."/>
            <person name="Tomsovsky M."/>
            <person name="Tulloss R.E."/>
            <person name="Uehling J."/>
            <person name="Grigoriev I.V."/>
            <person name="Vagvolgyi C."/>
            <person name="Papp T."/>
            <person name="Martin F.M."/>
            <person name="Miettinen O."/>
            <person name="Hibbett D.S."/>
            <person name="Nagy L.G."/>
        </authorList>
    </citation>
    <scope>NUCLEOTIDE SEQUENCE [LARGE SCALE GENOMIC DNA]</scope>
    <source>
        <strain evidence="2 3">FP101781</strain>
    </source>
</reference>
<proteinExistence type="predicted"/>
<keyword evidence="3" id="KW-1185">Reference proteome</keyword>
<evidence type="ECO:0000256" key="1">
    <source>
        <dbReference type="SAM" id="MobiDB-lite"/>
    </source>
</evidence>
<dbReference type="Proteomes" id="UP000298030">
    <property type="component" value="Unassembled WGS sequence"/>
</dbReference>
<organism evidence="2 3">
    <name type="scientific">Coprinellus micaceus</name>
    <name type="common">Glistening ink-cap mushroom</name>
    <name type="synonym">Coprinus micaceus</name>
    <dbReference type="NCBI Taxonomy" id="71717"/>
    <lineage>
        <taxon>Eukaryota</taxon>
        <taxon>Fungi</taxon>
        <taxon>Dikarya</taxon>
        <taxon>Basidiomycota</taxon>
        <taxon>Agaricomycotina</taxon>
        <taxon>Agaricomycetes</taxon>
        <taxon>Agaricomycetidae</taxon>
        <taxon>Agaricales</taxon>
        <taxon>Agaricineae</taxon>
        <taxon>Psathyrellaceae</taxon>
        <taxon>Coprinellus</taxon>
    </lineage>
</organism>
<evidence type="ECO:0000313" key="3">
    <source>
        <dbReference type="Proteomes" id="UP000298030"/>
    </source>
</evidence>
<name>A0A4Y7RKG6_COPMI</name>
<feature type="region of interest" description="Disordered" evidence="1">
    <location>
        <begin position="1"/>
        <end position="70"/>
    </location>
</feature>
<feature type="region of interest" description="Disordered" evidence="1">
    <location>
        <begin position="106"/>
        <end position="126"/>
    </location>
</feature>